<dbReference type="Proteomes" id="UP001302719">
    <property type="component" value="Chromosome"/>
</dbReference>
<dbReference type="GO" id="GO:0051087">
    <property type="term" value="F:protein-folding chaperone binding"/>
    <property type="evidence" value="ECO:0007669"/>
    <property type="project" value="TreeGrafter"/>
</dbReference>
<dbReference type="InterPro" id="IPR011032">
    <property type="entry name" value="GroES-like_sf"/>
</dbReference>
<protein>
    <recommendedName>
        <fullName evidence="3">Co-chaperonin GroES</fullName>
    </recommendedName>
    <alternativeName>
        <fullName evidence="3">10 kDa chaperonin</fullName>
    </alternativeName>
    <alternativeName>
        <fullName evidence="3">Chaperonin-10</fullName>
        <shortName evidence="3">Cpn10</shortName>
    </alternativeName>
</protein>
<dbReference type="InterPro" id="IPR020818">
    <property type="entry name" value="Chaperonin_GroES"/>
</dbReference>
<comment type="similarity">
    <text evidence="1 3 4">Belongs to the GroES chaperonin family.</text>
</comment>
<name>A0AA96GED4_9BACT</name>
<dbReference type="PRINTS" id="PR00297">
    <property type="entry name" value="CHAPERONIN10"/>
</dbReference>
<sequence>MAATKEKEKKEAKEGSSAKGFRPLGDRVFVAYTEELERTAGGIYVPDSAREKPQRGTIEAAGPDVENVKVGDQVLFDKYSGTKIKVENDDCLILKEEDILGVFEN</sequence>
<evidence type="ECO:0000256" key="1">
    <source>
        <dbReference type="ARBA" id="ARBA00006975"/>
    </source>
</evidence>
<evidence type="ECO:0000256" key="3">
    <source>
        <dbReference type="HAMAP-Rule" id="MF_00580"/>
    </source>
</evidence>
<evidence type="ECO:0000313" key="7">
    <source>
        <dbReference type="Proteomes" id="UP001302719"/>
    </source>
</evidence>
<dbReference type="AlphaFoldDB" id="A0AA96GED4"/>
<dbReference type="GO" id="GO:0005737">
    <property type="term" value="C:cytoplasm"/>
    <property type="evidence" value="ECO:0007669"/>
    <property type="project" value="UniProtKB-SubCell"/>
</dbReference>
<feature type="compositionally biased region" description="Basic and acidic residues" evidence="5">
    <location>
        <begin position="1"/>
        <end position="16"/>
    </location>
</feature>
<dbReference type="GO" id="GO:0046872">
    <property type="term" value="F:metal ion binding"/>
    <property type="evidence" value="ECO:0007669"/>
    <property type="project" value="TreeGrafter"/>
</dbReference>
<dbReference type="EMBL" id="CP116967">
    <property type="protein sequence ID" value="WNM57169.1"/>
    <property type="molecule type" value="Genomic_DNA"/>
</dbReference>
<dbReference type="GO" id="GO:0044183">
    <property type="term" value="F:protein folding chaperone"/>
    <property type="evidence" value="ECO:0007669"/>
    <property type="project" value="InterPro"/>
</dbReference>
<proteinExistence type="inferred from homology"/>
<dbReference type="PANTHER" id="PTHR10772">
    <property type="entry name" value="10 KDA HEAT SHOCK PROTEIN"/>
    <property type="match status" value="1"/>
</dbReference>
<dbReference type="SUPFAM" id="SSF50129">
    <property type="entry name" value="GroES-like"/>
    <property type="match status" value="1"/>
</dbReference>
<dbReference type="GO" id="GO:0051082">
    <property type="term" value="F:unfolded protein binding"/>
    <property type="evidence" value="ECO:0007669"/>
    <property type="project" value="TreeGrafter"/>
</dbReference>
<feature type="region of interest" description="Disordered" evidence="5">
    <location>
        <begin position="1"/>
        <end position="21"/>
    </location>
</feature>
<dbReference type="GO" id="GO:0005524">
    <property type="term" value="F:ATP binding"/>
    <property type="evidence" value="ECO:0007669"/>
    <property type="project" value="InterPro"/>
</dbReference>
<comment type="function">
    <text evidence="3 4">Together with the chaperonin GroEL, plays an essential role in assisting protein folding. The GroEL-GroES system forms a nano-cage that allows encapsulation of the non-native substrate proteins and provides a physical environment optimized to promote and accelerate protein folding. GroES binds to the apical surface of the GroEL ring, thereby capping the opening of the GroEL channel.</text>
</comment>
<evidence type="ECO:0000256" key="4">
    <source>
        <dbReference type="RuleBase" id="RU000535"/>
    </source>
</evidence>
<evidence type="ECO:0000256" key="5">
    <source>
        <dbReference type="SAM" id="MobiDB-lite"/>
    </source>
</evidence>
<dbReference type="KEGG" id="nall:PP769_14455"/>
<gene>
    <name evidence="3" type="primary">groES</name>
    <name evidence="3" type="synonym">groS</name>
    <name evidence="6" type="ORF">PP769_14455</name>
</gene>
<comment type="subcellular location">
    <subcellularLocation>
        <location evidence="3">Cytoplasm</location>
    </subcellularLocation>
</comment>
<dbReference type="InterPro" id="IPR037124">
    <property type="entry name" value="Chaperonin_GroES_sf"/>
</dbReference>
<comment type="subunit">
    <text evidence="3">Heptamer of 7 subunits arranged in a ring. Interacts with the chaperonin GroEL.</text>
</comment>
<evidence type="ECO:0000313" key="6">
    <source>
        <dbReference type="EMBL" id="WNM57169.1"/>
    </source>
</evidence>
<dbReference type="CDD" id="cd00320">
    <property type="entry name" value="cpn10"/>
    <property type="match status" value="1"/>
</dbReference>
<keyword evidence="2 3" id="KW-0143">Chaperone</keyword>
<dbReference type="FunFam" id="2.30.33.40:FF:000001">
    <property type="entry name" value="10 kDa chaperonin"/>
    <property type="match status" value="1"/>
</dbReference>
<dbReference type="PANTHER" id="PTHR10772:SF58">
    <property type="entry name" value="CO-CHAPERONIN GROES"/>
    <property type="match status" value="1"/>
</dbReference>
<keyword evidence="7" id="KW-1185">Reference proteome</keyword>
<dbReference type="RefSeq" id="WP_312641348.1">
    <property type="nucleotide sequence ID" value="NZ_CP116967.1"/>
</dbReference>
<dbReference type="SMART" id="SM00883">
    <property type="entry name" value="Cpn10"/>
    <property type="match status" value="1"/>
</dbReference>
<dbReference type="Gene3D" id="2.30.33.40">
    <property type="entry name" value="GroES chaperonin"/>
    <property type="match status" value="1"/>
</dbReference>
<dbReference type="HAMAP" id="MF_00580">
    <property type="entry name" value="CH10"/>
    <property type="match status" value="1"/>
</dbReference>
<reference evidence="6 7" key="1">
    <citation type="submission" date="2023-01" db="EMBL/GenBank/DDBJ databases">
        <title>Cultivation and genomic characterization of new, ubiquitous marine nitrite-oxidizing bacteria from the Nitrospirales.</title>
        <authorList>
            <person name="Mueller A.J."/>
            <person name="Daebeler A."/>
            <person name="Herbold C.W."/>
            <person name="Kirkegaard R.H."/>
            <person name="Daims H."/>
        </authorList>
    </citation>
    <scope>NUCLEOTIDE SEQUENCE [LARGE SCALE GENOMIC DNA]</scope>
    <source>
        <strain evidence="6 7">VA</strain>
    </source>
</reference>
<evidence type="ECO:0000256" key="2">
    <source>
        <dbReference type="ARBA" id="ARBA00023186"/>
    </source>
</evidence>
<organism evidence="6 7">
    <name type="scientific">Candidatus Nitrospira allomarina</name>
    <dbReference type="NCBI Taxonomy" id="3020900"/>
    <lineage>
        <taxon>Bacteria</taxon>
        <taxon>Pseudomonadati</taxon>
        <taxon>Nitrospirota</taxon>
        <taxon>Nitrospiria</taxon>
        <taxon>Nitrospirales</taxon>
        <taxon>Nitrospiraceae</taxon>
        <taxon>Nitrospira</taxon>
    </lineage>
</organism>
<keyword evidence="3" id="KW-0963">Cytoplasm</keyword>
<accession>A0AA96GED4</accession>
<dbReference type="Pfam" id="PF00166">
    <property type="entry name" value="Cpn10"/>
    <property type="match status" value="1"/>
</dbReference>